<accession>A0A1H4XWR6</accession>
<gene>
    <name evidence="2" type="ORF">SAMN04490239_6818</name>
</gene>
<dbReference type="Proteomes" id="UP000183561">
    <property type="component" value="Unassembled WGS sequence"/>
</dbReference>
<dbReference type="SUPFAM" id="SSF51658">
    <property type="entry name" value="Xylose isomerase-like"/>
    <property type="match status" value="1"/>
</dbReference>
<evidence type="ECO:0000313" key="3">
    <source>
        <dbReference type="Proteomes" id="UP000183561"/>
    </source>
</evidence>
<dbReference type="Gene3D" id="3.20.20.150">
    <property type="entry name" value="Divalent-metal-dependent TIM barrel enzymes"/>
    <property type="match status" value="1"/>
</dbReference>
<feature type="domain" description="Xylose isomerase-like TIM barrel" evidence="1">
    <location>
        <begin position="19"/>
        <end position="271"/>
    </location>
</feature>
<keyword evidence="3" id="KW-1185">Reference proteome</keyword>
<reference evidence="3" key="1">
    <citation type="submission" date="2016-10" db="EMBL/GenBank/DDBJ databases">
        <authorList>
            <person name="Varghese N."/>
            <person name="Submissions S."/>
        </authorList>
    </citation>
    <scope>NUCLEOTIDE SEQUENCE [LARGE SCALE GENOMIC DNA]</scope>
    <source>
        <strain evidence="3">DSM 44498</strain>
    </source>
</reference>
<dbReference type="InterPro" id="IPR036237">
    <property type="entry name" value="Xyl_isomerase-like_sf"/>
</dbReference>
<dbReference type="AlphaFoldDB" id="A0A1H4XWR6"/>
<dbReference type="PANTHER" id="PTHR12110">
    <property type="entry name" value="HYDROXYPYRUVATE ISOMERASE"/>
    <property type="match status" value="1"/>
</dbReference>
<evidence type="ECO:0000313" key="2">
    <source>
        <dbReference type="EMBL" id="SED10212.1"/>
    </source>
</evidence>
<dbReference type="InterPro" id="IPR013022">
    <property type="entry name" value="Xyl_isomerase-like_TIM-brl"/>
</dbReference>
<organism evidence="2 3">
    <name type="scientific">Rhodococcus koreensis</name>
    <dbReference type="NCBI Taxonomy" id="99653"/>
    <lineage>
        <taxon>Bacteria</taxon>
        <taxon>Bacillati</taxon>
        <taxon>Actinomycetota</taxon>
        <taxon>Actinomycetes</taxon>
        <taxon>Mycobacteriales</taxon>
        <taxon>Nocardiaceae</taxon>
        <taxon>Rhodococcus</taxon>
    </lineage>
</organism>
<name>A0A1H4XWR6_9NOCA</name>
<proteinExistence type="predicted"/>
<sequence>MKLGIYSACLPSLSPAEAIDAAAGAGYAGIEWRVAHDIGNSGTPHFLTNNRCTVAPEPRAVSDICTRTRAAELEVVALSPYVECGDVAGVEDMMRIARDNAVPSIRLRAPWMDDSGFHRLFAEAREFFDHVATLAARYDVQALLEIHQRSLCPSVSLAHQLIGHLSPDRVGVIYDVGNLVVEGYEDHRMALQILGDHLAHVHVKNAQYVRPAGGGVWTHRWSPMDDGVADIPRVLGLLAEAGYRGWVSVEDFSDSRPVHDRLHFNARFLRQHADFETPLTQRL</sequence>
<dbReference type="GO" id="GO:0016853">
    <property type="term" value="F:isomerase activity"/>
    <property type="evidence" value="ECO:0007669"/>
    <property type="project" value="UniProtKB-KW"/>
</dbReference>
<dbReference type="EMBL" id="FNSV01000005">
    <property type="protein sequence ID" value="SED10212.1"/>
    <property type="molecule type" value="Genomic_DNA"/>
</dbReference>
<evidence type="ECO:0000259" key="1">
    <source>
        <dbReference type="Pfam" id="PF01261"/>
    </source>
</evidence>
<protein>
    <submittedName>
        <fullName evidence="2">Sugar phosphate isomerase/epimerase</fullName>
    </submittedName>
</protein>
<keyword evidence="2" id="KW-0413">Isomerase</keyword>
<dbReference type="InterPro" id="IPR050312">
    <property type="entry name" value="IolE/XylAMocC-like"/>
</dbReference>
<dbReference type="Pfam" id="PF01261">
    <property type="entry name" value="AP_endonuc_2"/>
    <property type="match status" value="1"/>
</dbReference>
<dbReference type="OrthoDB" id="9815124at2"/>
<dbReference type="RefSeq" id="WP_072947981.1">
    <property type="nucleotide sequence ID" value="NZ_FNSV01000005.1"/>
</dbReference>